<reference evidence="2" key="1">
    <citation type="journal article" date="2007" name="Plant Cell">
        <title>Dothideomycete-plant interactions illuminated by genome sequencing and EST analysis of the wheat pathogen Stagonospora nodorum.</title>
        <authorList>
            <person name="Hane J.K."/>
            <person name="Lowe R.G."/>
            <person name="Solomon P.S."/>
            <person name="Tan K.C."/>
            <person name="Schoch C.L."/>
            <person name="Spatafora J.W."/>
            <person name="Crous P.W."/>
            <person name="Kodira C."/>
            <person name="Birren B.W."/>
            <person name="Galagan J.E."/>
            <person name="Torriani S.F."/>
            <person name="McDonald B.A."/>
            <person name="Oliver R.P."/>
        </authorList>
    </citation>
    <scope>NUCLEOTIDE SEQUENCE [LARGE SCALE GENOMIC DNA]</scope>
    <source>
        <strain evidence="2">SN15 / ATCC MYA-4574 / FGSC 10173</strain>
    </source>
</reference>
<dbReference type="AlphaFoldDB" id="Q0UI91"/>
<evidence type="ECO:0008006" key="3">
    <source>
        <dbReference type="Google" id="ProtNLM"/>
    </source>
</evidence>
<dbReference type="InParanoid" id="Q0UI91"/>
<accession>Q0UI91</accession>
<dbReference type="SUPFAM" id="SSF52266">
    <property type="entry name" value="SGNH hydrolase"/>
    <property type="match status" value="1"/>
</dbReference>
<organism evidence="1 2">
    <name type="scientific">Phaeosphaeria nodorum (strain SN15 / ATCC MYA-4574 / FGSC 10173)</name>
    <name type="common">Glume blotch fungus</name>
    <name type="synonym">Parastagonospora nodorum</name>
    <dbReference type="NCBI Taxonomy" id="321614"/>
    <lineage>
        <taxon>Eukaryota</taxon>
        <taxon>Fungi</taxon>
        <taxon>Dikarya</taxon>
        <taxon>Ascomycota</taxon>
        <taxon>Pezizomycotina</taxon>
        <taxon>Dothideomycetes</taxon>
        <taxon>Pleosporomycetidae</taxon>
        <taxon>Pleosporales</taxon>
        <taxon>Pleosporineae</taxon>
        <taxon>Phaeosphaeriaceae</taxon>
        <taxon>Parastagonospora</taxon>
    </lineage>
</organism>
<dbReference type="VEuPathDB" id="FungiDB:JI435_085230"/>
<evidence type="ECO:0000313" key="1">
    <source>
        <dbReference type="EMBL" id="EAT83691.1"/>
    </source>
</evidence>
<name>Q0UI91_PHANO</name>
<dbReference type="EMBL" id="CH445337">
    <property type="protein sequence ID" value="EAT83691.1"/>
    <property type="molecule type" value="Genomic_DNA"/>
</dbReference>
<sequence length="137" mass="15251">MADTKQLPEIVLFGASMTQWSFREETQGLGWFLGKIYTSTRLSSDFDRIIQRATSPTTPRTLLFTIFLGANDACMIGTDAMVPWPTFSANIRAFIETILTQDGGLAETKIAVIFPTADQWRRSKGTRGRVGGRNRGE</sequence>
<dbReference type="STRING" id="321614.Q0UI91"/>
<dbReference type="Gene3D" id="3.40.50.1110">
    <property type="entry name" value="SGNH hydrolase"/>
    <property type="match status" value="1"/>
</dbReference>
<dbReference type="Proteomes" id="UP000001055">
    <property type="component" value="Unassembled WGS sequence"/>
</dbReference>
<dbReference type="InterPro" id="IPR036514">
    <property type="entry name" value="SGNH_hydro_sf"/>
</dbReference>
<dbReference type="eggNOG" id="KOG3035">
    <property type="taxonomic scope" value="Eukaryota"/>
</dbReference>
<dbReference type="KEGG" id="pno:SNOG_08523"/>
<proteinExistence type="predicted"/>
<dbReference type="GeneID" id="5975733"/>
<dbReference type="RefSeq" id="XP_001798834.1">
    <property type="nucleotide sequence ID" value="XM_001798782.1"/>
</dbReference>
<evidence type="ECO:0000313" key="2">
    <source>
        <dbReference type="Proteomes" id="UP000001055"/>
    </source>
</evidence>
<dbReference type="HOGENOM" id="CLU_1865851_0_0_1"/>
<protein>
    <recommendedName>
        <fullName evidence="3">SGNH hydrolase-type esterase domain-containing protein</fullName>
    </recommendedName>
</protein>
<gene>
    <name evidence="1" type="ORF">SNOG_08523</name>
</gene>